<dbReference type="Proteomes" id="UP000278327">
    <property type="component" value="Unassembled WGS sequence"/>
</dbReference>
<evidence type="ECO:0000313" key="2">
    <source>
        <dbReference type="Proteomes" id="UP000278327"/>
    </source>
</evidence>
<dbReference type="AlphaFoldDB" id="A0A3N0APG8"/>
<proteinExistence type="predicted"/>
<sequence>MPETKNPIRKATTAFVNWCADTSPAARLERTIAQGVIGVGASLLANTAGAPEWVTIGLAPTVMAVLAPIQAEIGKRADA</sequence>
<reference evidence="1 2" key="1">
    <citation type="journal article" date="2019" name="Microbiol. Resour. Announc.">
        <title>Draft Genome Sequences of Type Strains of Gordonibacter faecihominis, Paraeggerthella hongkongensis, Parvibacter caecicola,Slackia equolifaciens, Slackia faecicanis, and Slackia isoflavoniconvertens.</title>
        <authorList>
            <person name="Danylec N."/>
            <person name="Stoll D.A."/>
            <person name="Dotsch A."/>
            <person name="Huch M."/>
        </authorList>
    </citation>
    <scope>NUCLEOTIDE SEQUENCE [LARGE SCALE GENOMIC DNA]</scope>
    <source>
        <strain evidence="1 2">DSM 18785</strain>
    </source>
</reference>
<dbReference type="EMBL" id="QICA01000020">
    <property type="protein sequence ID" value="RNL36705.1"/>
    <property type="molecule type" value="Genomic_DNA"/>
</dbReference>
<organism evidence="1 2">
    <name type="scientific">Adlercreutzia equolifaciens subsp. celatus DSM 18785</name>
    <dbReference type="NCBI Taxonomy" id="1121021"/>
    <lineage>
        <taxon>Bacteria</taxon>
        <taxon>Bacillati</taxon>
        <taxon>Actinomycetota</taxon>
        <taxon>Coriobacteriia</taxon>
        <taxon>Eggerthellales</taxon>
        <taxon>Eggerthellaceae</taxon>
        <taxon>Adlercreutzia</taxon>
    </lineage>
</organism>
<gene>
    <name evidence="1" type="ORF">DMP10_10405</name>
</gene>
<keyword evidence="2" id="KW-1185">Reference proteome</keyword>
<comment type="caution">
    <text evidence="1">The sequence shown here is derived from an EMBL/GenBank/DDBJ whole genome shotgun (WGS) entry which is preliminary data.</text>
</comment>
<evidence type="ECO:0000313" key="1">
    <source>
        <dbReference type="EMBL" id="RNL36705.1"/>
    </source>
</evidence>
<protein>
    <submittedName>
        <fullName evidence="1">Uncharacterized protein</fullName>
    </submittedName>
</protein>
<dbReference type="RefSeq" id="WP_117284110.1">
    <property type="nucleotide sequence ID" value="NZ_JAMTCE010000020.1"/>
</dbReference>
<name>A0A3N0APG8_9ACTN</name>
<accession>A0A3N0APG8</accession>